<evidence type="ECO:0000256" key="11">
    <source>
        <dbReference type="ARBA" id="ARBA00023034"/>
    </source>
</evidence>
<dbReference type="GO" id="GO:0003835">
    <property type="term" value="F:beta-galactoside alpha-2,6-sialyltransferase activity"/>
    <property type="evidence" value="ECO:0007669"/>
    <property type="project" value="UniProtKB-EC"/>
</dbReference>
<keyword evidence="8 21" id="KW-0812">Transmembrane</keyword>
<accession>N6TUS0</accession>
<dbReference type="FunFam" id="3.90.1480.20:FF:000012">
    <property type="entry name" value="ST6 beta-galactoside alpha-2,6-sialyltransferase 1"/>
    <property type="match status" value="1"/>
</dbReference>
<dbReference type="GO" id="GO:0097503">
    <property type="term" value="P:sialylation"/>
    <property type="evidence" value="ECO:0007669"/>
    <property type="project" value="TreeGrafter"/>
</dbReference>
<evidence type="ECO:0000313" key="24">
    <source>
        <dbReference type="Proteomes" id="UP000019118"/>
    </source>
</evidence>
<evidence type="ECO:0000256" key="16">
    <source>
        <dbReference type="ARBA" id="ARBA00034329"/>
    </source>
</evidence>
<evidence type="ECO:0000256" key="21">
    <source>
        <dbReference type="SAM" id="Phobius"/>
    </source>
</evidence>
<dbReference type="PANTHER" id="PTHR46059">
    <property type="entry name" value="BETA-GALACTOSIDE ALPHA-2,6-SIALYLTRANSFERASE"/>
    <property type="match status" value="1"/>
</dbReference>
<dbReference type="Proteomes" id="UP000019118">
    <property type="component" value="Unassembled WGS sequence"/>
</dbReference>
<dbReference type="InterPro" id="IPR001675">
    <property type="entry name" value="Glyco_trans_29"/>
</dbReference>
<name>N6TUS0_DENPD</name>
<evidence type="ECO:0000256" key="12">
    <source>
        <dbReference type="ARBA" id="ARBA00023136"/>
    </source>
</evidence>
<comment type="pathway">
    <text evidence="3">Protein modification; protein glycosylation.</text>
</comment>
<dbReference type="OMA" id="DFTHAPI"/>
<evidence type="ECO:0000313" key="23">
    <source>
        <dbReference type="EnsemblMetazoa" id="XP_019767182.1"/>
    </source>
</evidence>
<protein>
    <recommendedName>
        <fullName evidence="17">Beta-galactoside alpha-2,6-sialyltransferase 1</fullName>
        <ecNumber evidence="16">2.4.3.1</ecNumber>
    </recommendedName>
    <alternativeName>
        <fullName evidence="20">CMP-N-acetylneuraminate-beta-galactosamide-alpha-2,6-sialyltransferase 1</fullName>
    </alternativeName>
    <alternativeName>
        <fullName evidence="19">ST6Gal I</fullName>
    </alternativeName>
    <alternativeName>
        <fullName evidence="18">Sialyltransferase 1</fullName>
    </alternativeName>
</protein>
<dbReference type="OrthoDB" id="10264956at2759"/>
<keyword evidence="24" id="KW-1185">Reference proteome</keyword>
<comment type="catalytic activity">
    <reaction evidence="15">
        <text>a beta-D-galactoside + CMP-N-acetyl-beta-neuraminate = an N-acetyl-alpha-neuraminyl-(2-&gt;6)-beta-D-galactosyl derivative + CMP + H(+)</text>
        <dbReference type="Rhea" id="RHEA:52104"/>
        <dbReference type="ChEBI" id="CHEBI:15378"/>
        <dbReference type="ChEBI" id="CHEBI:28034"/>
        <dbReference type="ChEBI" id="CHEBI:57812"/>
        <dbReference type="ChEBI" id="CHEBI:60377"/>
        <dbReference type="ChEBI" id="CHEBI:136398"/>
        <dbReference type="EC" id="2.4.3.1"/>
    </reaction>
</comment>
<dbReference type="CDD" id="cd23968">
    <property type="entry name" value="GT29_ST6GAL1_2"/>
    <property type="match status" value="1"/>
</dbReference>
<dbReference type="AlphaFoldDB" id="N6TUS0"/>
<dbReference type="HOGENOM" id="CLU_038334_2_0_1"/>
<evidence type="ECO:0000256" key="9">
    <source>
        <dbReference type="ARBA" id="ARBA00022968"/>
    </source>
</evidence>
<evidence type="ECO:0000256" key="2">
    <source>
        <dbReference type="ARBA" id="ARBA00004613"/>
    </source>
</evidence>
<evidence type="ECO:0000256" key="6">
    <source>
        <dbReference type="ARBA" id="ARBA00022676"/>
    </source>
</evidence>
<feature type="transmembrane region" description="Helical" evidence="21">
    <location>
        <begin position="6"/>
        <end position="27"/>
    </location>
</feature>
<dbReference type="InterPro" id="IPR038578">
    <property type="entry name" value="GT29-like_sf"/>
</dbReference>
<evidence type="ECO:0000256" key="8">
    <source>
        <dbReference type="ARBA" id="ARBA00022692"/>
    </source>
</evidence>
<keyword evidence="7" id="KW-0808">Transferase</keyword>
<dbReference type="Gene3D" id="3.90.1480.20">
    <property type="entry name" value="Glycosyl transferase family 29"/>
    <property type="match status" value="1"/>
</dbReference>
<evidence type="ECO:0000256" key="3">
    <source>
        <dbReference type="ARBA" id="ARBA00004922"/>
    </source>
</evidence>
<organism evidence="22">
    <name type="scientific">Dendroctonus ponderosae</name>
    <name type="common">Mountain pine beetle</name>
    <dbReference type="NCBI Taxonomy" id="77166"/>
    <lineage>
        <taxon>Eukaryota</taxon>
        <taxon>Metazoa</taxon>
        <taxon>Ecdysozoa</taxon>
        <taxon>Arthropoda</taxon>
        <taxon>Hexapoda</taxon>
        <taxon>Insecta</taxon>
        <taxon>Pterygota</taxon>
        <taxon>Neoptera</taxon>
        <taxon>Endopterygota</taxon>
        <taxon>Coleoptera</taxon>
        <taxon>Polyphaga</taxon>
        <taxon>Cucujiformia</taxon>
        <taxon>Curculionidae</taxon>
        <taxon>Scolytinae</taxon>
        <taxon>Dendroctonus</taxon>
    </lineage>
</organism>
<evidence type="ECO:0000256" key="14">
    <source>
        <dbReference type="ARBA" id="ARBA00023180"/>
    </source>
</evidence>
<comment type="subcellular location">
    <subcellularLocation>
        <location evidence="1">Golgi apparatus</location>
        <location evidence="1">Golgi stack membrane</location>
        <topology evidence="1">Single-pass type II membrane protein</topology>
    </subcellularLocation>
    <subcellularLocation>
        <location evidence="2">Secreted</location>
    </subcellularLocation>
</comment>
<keyword evidence="14" id="KW-0325">Glycoprotein</keyword>
<evidence type="ECO:0000256" key="19">
    <source>
        <dbReference type="ARBA" id="ARBA00076676"/>
    </source>
</evidence>
<evidence type="ECO:0000256" key="10">
    <source>
        <dbReference type="ARBA" id="ARBA00022989"/>
    </source>
</evidence>
<keyword evidence="12 21" id="KW-0472">Membrane</keyword>
<keyword evidence="6" id="KW-0328">Glycosyltransferase</keyword>
<keyword evidence="5" id="KW-0964">Secreted</keyword>
<evidence type="ECO:0000256" key="20">
    <source>
        <dbReference type="ARBA" id="ARBA00080062"/>
    </source>
</evidence>
<evidence type="ECO:0000256" key="5">
    <source>
        <dbReference type="ARBA" id="ARBA00022525"/>
    </source>
</evidence>
<keyword evidence="9" id="KW-0735">Signal-anchor</keyword>
<evidence type="ECO:0000256" key="1">
    <source>
        <dbReference type="ARBA" id="ARBA00004447"/>
    </source>
</evidence>
<reference evidence="23" key="2">
    <citation type="submission" date="2024-08" db="UniProtKB">
        <authorList>
            <consortium name="EnsemblMetazoa"/>
        </authorList>
    </citation>
    <scope>IDENTIFICATION</scope>
</reference>
<dbReference type="EnsemblMetazoa" id="XM_019911623.1">
    <property type="protein sequence ID" value="XP_019767182.1"/>
    <property type="gene ID" value="LOC109542405"/>
</dbReference>
<proteinExistence type="inferred from homology"/>
<evidence type="ECO:0000256" key="7">
    <source>
        <dbReference type="ARBA" id="ARBA00022679"/>
    </source>
</evidence>
<evidence type="ECO:0000256" key="4">
    <source>
        <dbReference type="ARBA" id="ARBA00006003"/>
    </source>
</evidence>
<feature type="non-terminal residue" evidence="22">
    <location>
        <position position="1"/>
    </location>
</feature>
<keyword evidence="13" id="KW-1015">Disulfide bond</keyword>
<evidence type="ECO:0000256" key="17">
    <source>
        <dbReference type="ARBA" id="ARBA00069321"/>
    </source>
</evidence>
<evidence type="ECO:0000313" key="22">
    <source>
        <dbReference type="EMBL" id="ENN73020.1"/>
    </source>
</evidence>
<comment type="similarity">
    <text evidence="4">Belongs to the glycosyltransferase 29 family.</text>
</comment>
<gene>
    <name evidence="22" type="ORF">YQE_10355</name>
</gene>
<dbReference type="Pfam" id="PF00777">
    <property type="entry name" value="Glyco_transf_29"/>
    <property type="match status" value="1"/>
</dbReference>
<evidence type="ECO:0000256" key="13">
    <source>
        <dbReference type="ARBA" id="ARBA00023157"/>
    </source>
</evidence>
<dbReference type="GO" id="GO:0032580">
    <property type="term" value="C:Golgi cisterna membrane"/>
    <property type="evidence" value="ECO:0007669"/>
    <property type="project" value="UniProtKB-SubCell"/>
</dbReference>
<dbReference type="EC" id="2.4.3.1" evidence="16"/>
<sequence>MRCSTVSWVVFINLMLFGMGSYFYMVWQYRQSPPKQSFPNISTYDNQIFLYNRGFLPNKKPTLLWRTKHASPSNVTYVKRSMPRFPSLHSHQAQFDGKFYTCLKNESAEECRKKTSQFKKKILVQLSNSVMEESNVLKQGNSNNSYNVHYAGPREDFNDKPPKQVLCELLSTKLETLRRADIASTEPLRASMPKRHFFENRIFNSCVVVASSGALKGSNMGKFIDSHDVVLRFNRAPTRTFAEDVGAKTTVRLLNSQVVTKEEFGFLKSSLYKNVSLVVWDPSNYSASLDEWIQSPEHDLFPNFIQYRKQEAKPRIYMINPLTIWDVWDFLQRNTRLRLRKNPPSSGFLGIRLLLPHCNLVDVVEYVPSSRVTKRCHYYDPEQNEACTFGVWHPLSAEKLLTYHMNEASDHEVFQGGFVRLRGSKMIKC</sequence>
<dbReference type="EMBL" id="KB741190">
    <property type="protein sequence ID" value="ENN73020.1"/>
    <property type="molecule type" value="Genomic_DNA"/>
</dbReference>
<evidence type="ECO:0000256" key="15">
    <source>
        <dbReference type="ARBA" id="ARBA00034249"/>
    </source>
</evidence>
<dbReference type="GO" id="GO:0005576">
    <property type="term" value="C:extracellular region"/>
    <property type="evidence" value="ECO:0007669"/>
    <property type="project" value="UniProtKB-SubCell"/>
</dbReference>
<keyword evidence="10 21" id="KW-1133">Transmembrane helix</keyword>
<reference evidence="22 24" key="1">
    <citation type="journal article" date="2013" name="Genome Biol.">
        <title>Draft genome of the mountain pine beetle, Dendroctonus ponderosae Hopkins, a major forest pest.</title>
        <authorList>
            <person name="Keeling C.I."/>
            <person name="Yuen M.M."/>
            <person name="Liao N.Y."/>
            <person name="Docking T.R."/>
            <person name="Chan S.K."/>
            <person name="Taylor G.A."/>
            <person name="Palmquist D.L."/>
            <person name="Jackman S.D."/>
            <person name="Nguyen A."/>
            <person name="Li M."/>
            <person name="Henderson H."/>
            <person name="Janes J.K."/>
            <person name="Zhao Y."/>
            <person name="Pandoh P."/>
            <person name="Moore R."/>
            <person name="Sperling F.A."/>
            <person name="Huber D.P."/>
            <person name="Birol I."/>
            <person name="Jones S.J."/>
            <person name="Bohlmann J."/>
        </authorList>
    </citation>
    <scope>NUCLEOTIDE SEQUENCE</scope>
</reference>
<evidence type="ECO:0000256" key="18">
    <source>
        <dbReference type="ARBA" id="ARBA00076526"/>
    </source>
</evidence>
<keyword evidence="11" id="KW-0333">Golgi apparatus</keyword>
<dbReference type="PANTHER" id="PTHR46059:SF1">
    <property type="entry name" value="BETA-GALACTOSIDE ALPHA-2,6-SIALYLTRANSFERASE"/>
    <property type="match status" value="1"/>
</dbReference>